<evidence type="ECO:0000313" key="2">
    <source>
        <dbReference type="EMBL" id="WXC79770.1"/>
    </source>
</evidence>
<keyword evidence="3" id="KW-1185">Reference proteome</keyword>
<feature type="compositionally biased region" description="Basic and acidic residues" evidence="1">
    <location>
        <begin position="25"/>
        <end position="43"/>
    </location>
</feature>
<gene>
    <name evidence="2" type="ORF">WDK88_42625</name>
</gene>
<protein>
    <submittedName>
        <fullName evidence="2">Uncharacterized protein</fullName>
    </submittedName>
</protein>
<proteinExistence type="predicted"/>
<feature type="compositionally biased region" description="Basic residues" evidence="1">
    <location>
        <begin position="85"/>
        <end position="96"/>
    </location>
</feature>
<dbReference type="EMBL" id="CP147711">
    <property type="protein sequence ID" value="WXC79770.1"/>
    <property type="molecule type" value="Genomic_DNA"/>
</dbReference>
<dbReference type="Proteomes" id="UP001432046">
    <property type="component" value="Chromosome"/>
</dbReference>
<feature type="compositionally biased region" description="Basic and acidic residues" evidence="1">
    <location>
        <begin position="97"/>
        <end position="109"/>
    </location>
</feature>
<reference evidence="2" key="2">
    <citation type="submission" date="2024-03" db="EMBL/GenBank/DDBJ databases">
        <authorList>
            <person name="Bromfield E.S.P."/>
            <person name="Cloutier S."/>
        </authorList>
    </citation>
    <scope>NUCLEOTIDE SEQUENCE</scope>
    <source>
        <strain evidence="2">5S5</strain>
    </source>
</reference>
<sequence>MDQRWPRSCRRSGRLASPCECGEETETREGKGANRRDGGDQAVRHVNAKPGLDAILDRGKEVEDGERRDREEHREPGGQAAVVKAPRRHRQHRQRHRNGDVDRGVELMGREQNQQAKAEEPPELGAWRPAAEVGEFPEAGGDRRGGLHDHLRADGGSLAAKIYVSLLSTGAIAASRCDVASRDGVDLRQHRH</sequence>
<accession>A0ABZ2NXV8</accession>
<evidence type="ECO:0000256" key="1">
    <source>
        <dbReference type="SAM" id="MobiDB-lite"/>
    </source>
</evidence>
<organism evidence="2 3">
    <name type="scientific">Bradyrhizobium septentrionale</name>
    <dbReference type="NCBI Taxonomy" id="1404411"/>
    <lineage>
        <taxon>Bacteria</taxon>
        <taxon>Pseudomonadati</taxon>
        <taxon>Pseudomonadota</taxon>
        <taxon>Alphaproteobacteria</taxon>
        <taxon>Hyphomicrobiales</taxon>
        <taxon>Nitrobacteraceae</taxon>
        <taxon>Bradyrhizobium</taxon>
    </lineage>
</organism>
<evidence type="ECO:0000313" key="3">
    <source>
        <dbReference type="Proteomes" id="UP001432046"/>
    </source>
</evidence>
<name>A0ABZ2NXV8_9BRAD</name>
<feature type="region of interest" description="Disordered" evidence="1">
    <location>
        <begin position="1"/>
        <end position="126"/>
    </location>
</feature>
<reference evidence="2" key="1">
    <citation type="journal article" date="2021" name="Int. J. Syst. Evol. Microbiol.">
        <title>Bradyrhizobium septentrionale sp. nov. (sv. septentrionale) and Bradyrhizobium quebecense sp. nov. (sv. septentrionale) associated with legumes native to Canada possess rearranged symbiosis genes and numerous insertion sequences.</title>
        <authorList>
            <person name="Bromfield E.S.P."/>
            <person name="Cloutier S."/>
        </authorList>
    </citation>
    <scope>NUCLEOTIDE SEQUENCE</scope>
    <source>
        <strain evidence="2">5S5</strain>
    </source>
</reference>
<feature type="compositionally biased region" description="Basic and acidic residues" evidence="1">
    <location>
        <begin position="55"/>
        <end position="76"/>
    </location>
</feature>